<keyword evidence="4" id="KW-1185">Reference proteome</keyword>
<evidence type="ECO:0000313" key="4">
    <source>
        <dbReference type="Proteomes" id="UP001560573"/>
    </source>
</evidence>
<dbReference type="RefSeq" id="WP_369330043.1">
    <property type="nucleotide sequence ID" value="NZ_JAULBC010000004.1"/>
</dbReference>
<comment type="caution">
    <text evidence="3">The sequence shown here is derived from an EMBL/GenBank/DDBJ whole genome shotgun (WGS) entry which is preliminary data.</text>
</comment>
<dbReference type="InterPro" id="IPR045864">
    <property type="entry name" value="aa-tRNA-synth_II/BPL/LPL"/>
</dbReference>
<keyword evidence="1 3" id="KW-0436">Ligase</keyword>
<dbReference type="PANTHER" id="PTHR12835:SF5">
    <property type="entry name" value="BIOTIN--PROTEIN LIGASE"/>
    <property type="match status" value="1"/>
</dbReference>
<dbReference type="Proteomes" id="UP001560573">
    <property type="component" value="Unassembled WGS sequence"/>
</dbReference>
<evidence type="ECO:0000256" key="1">
    <source>
        <dbReference type="ARBA" id="ARBA00022598"/>
    </source>
</evidence>
<dbReference type="SUPFAM" id="SSF55681">
    <property type="entry name" value="Class II aaRS and biotin synthetases"/>
    <property type="match status" value="1"/>
</dbReference>
<evidence type="ECO:0000259" key="2">
    <source>
        <dbReference type="PROSITE" id="PS51733"/>
    </source>
</evidence>
<gene>
    <name evidence="3" type="ORF">QTN47_14060</name>
</gene>
<dbReference type="CDD" id="cd16442">
    <property type="entry name" value="BPL"/>
    <property type="match status" value="1"/>
</dbReference>
<accession>A0ABV3ZHL3</accession>
<sequence>MVQYSAIPLSNTPFIELLQVDSTNNYAMQLVQNGTATHGTAVFTGFQTAGKGQRGKQWHGAQGENIALSVLLNTGAIGISRQFALSAAVALAAHAFFTKYCVSDASVKWPNDIYWRDRKAGGILIENVIRGQEWQWAIVGIGLNINQSTFDTATGRPVSLKQITGKQFDVSGLAKELASMVISAFDELQHIPFAQILDRYNDVLFKKGEQVKLKKDSIVFECTIEKVNASGELEISGAPYGPFRFGEVEWMIGT</sequence>
<dbReference type="InterPro" id="IPR004143">
    <property type="entry name" value="BPL_LPL_catalytic"/>
</dbReference>
<dbReference type="PANTHER" id="PTHR12835">
    <property type="entry name" value="BIOTIN PROTEIN LIGASE"/>
    <property type="match status" value="1"/>
</dbReference>
<dbReference type="NCBIfam" id="TIGR00121">
    <property type="entry name" value="birA_ligase"/>
    <property type="match status" value="1"/>
</dbReference>
<protein>
    <submittedName>
        <fullName evidence="3">Biotin--[acetyl-CoA-carboxylase] ligase</fullName>
        <ecNumber evidence="3">6.3.4.15</ecNumber>
    </submittedName>
</protein>
<dbReference type="Pfam" id="PF03099">
    <property type="entry name" value="BPL_LplA_LipB"/>
    <property type="match status" value="1"/>
</dbReference>
<proteinExistence type="predicted"/>
<dbReference type="EMBL" id="JAULBC010000004">
    <property type="protein sequence ID" value="MEX6688634.1"/>
    <property type="molecule type" value="Genomic_DNA"/>
</dbReference>
<dbReference type="PROSITE" id="PS51733">
    <property type="entry name" value="BPL_LPL_CATALYTIC"/>
    <property type="match status" value="1"/>
</dbReference>
<dbReference type="EC" id="6.3.4.15" evidence="3"/>
<name>A0ABV3ZHL3_9BACT</name>
<feature type="domain" description="BPL/LPL catalytic" evidence="2">
    <location>
        <begin position="10"/>
        <end position="189"/>
    </location>
</feature>
<reference evidence="3 4" key="1">
    <citation type="submission" date="2023-07" db="EMBL/GenBank/DDBJ databases">
        <authorList>
            <person name="Lian W.-H."/>
        </authorList>
    </citation>
    <scope>NUCLEOTIDE SEQUENCE [LARGE SCALE GENOMIC DNA]</scope>
    <source>
        <strain evidence="3 4">SYSU DXS3180</strain>
    </source>
</reference>
<evidence type="ECO:0000313" key="3">
    <source>
        <dbReference type="EMBL" id="MEX6688634.1"/>
    </source>
</evidence>
<dbReference type="GO" id="GO:0004077">
    <property type="term" value="F:biotin--[biotin carboxyl-carrier protein] ligase activity"/>
    <property type="evidence" value="ECO:0007669"/>
    <property type="project" value="UniProtKB-EC"/>
</dbReference>
<organism evidence="3 4">
    <name type="scientific">Danxiaibacter flavus</name>
    <dbReference type="NCBI Taxonomy" id="3049108"/>
    <lineage>
        <taxon>Bacteria</taxon>
        <taxon>Pseudomonadati</taxon>
        <taxon>Bacteroidota</taxon>
        <taxon>Chitinophagia</taxon>
        <taxon>Chitinophagales</taxon>
        <taxon>Chitinophagaceae</taxon>
        <taxon>Danxiaibacter</taxon>
    </lineage>
</organism>
<dbReference type="InterPro" id="IPR004408">
    <property type="entry name" value="Biotin_CoA_COase_ligase"/>
</dbReference>
<dbReference type="Gene3D" id="3.30.930.10">
    <property type="entry name" value="Bira Bifunctional Protein, Domain 2"/>
    <property type="match status" value="1"/>
</dbReference>